<comment type="caution">
    <text evidence="1">The sequence shown here is derived from an EMBL/GenBank/DDBJ whole genome shotgun (WGS) entry which is preliminary data.</text>
</comment>
<proteinExistence type="predicted"/>
<dbReference type="EMBL" id="BTSX01000002">
    <property type="protein sequence ID" value="GMS86222.1"/>
    <property type="molecule type" value="Genomic_DNA"/>
</dbReference>
<sequence length="109" mass="12812">LHPITGHLHPCRHCCHSCCGRSRSFRRVHVRRRIHPIRQGHCRDHSTRRVARQDHLHRVRRRGGIQAQGRLMTYFSQTVARKRVTTTGLIFDLSMTGHNILLFSLFLCK</sequence>
<accession>A0AAV5SUX7</accession>
<evidence type="ECO:0000313" key="2">
    <source>
        <dbReference type="Proteomes" id="UP001432027"/>
    </source>
</evidence>
<evidence type="ECO:0000313" key="1">
    <source>
        <dbReference type="EMBL" id="GMS86222.1"/>
    </source>
</evidence>
<evidence type="ECO:0008006" key="3">
    <source>
        <dbReference type="Google" id="ProtNLM"/>
    </source>
</evidence>
<organism evidence="1 2">
    <name type="scientific">Pristionchus entomophagus</name>
    <dbReference type="NCBI Taxonomy" id="358040"/>
    <lineage>
        <taxon>Eukaryota</taxon>
        <taxon>Metazoa</taxon>
        <taxon>Ecdysozoa</taxon>
        <taxon>Nematoda</taxon>
        <taxon>Chromadorea</taxon>
        <taxon>Rhabditida</taxon>
        <taxon>Rhabditina</taxon>
        <taxon>Diplogasteromorpha</taxon>
        <taxon>Diplogasteroidea</taxon>
        <taxon>Neodiplogasteridae</taxon>
        <taxon>Pristionchus</taxon>
    </lineage>
</organism>
<dbReference type="Proteomes" id="UP001432027">
    <property type="component" value="Unassembled WGS sequence"/>
</dbReference>
<keyword evidence="2" id="KW-1185">Reference proteome</keyword>
<reference evidence="1" key="1">
    <citation type="submission" date="2023-10" db="EMBL/GenBank/DDBJ databases">
        <title>Genome assembly of Pristionchus species.</title>
        <authorList>
            <person name="Yoshida K."/>
            <person name="Sommer R.J."/>
        </authorList>
    </citation>
    <scope>NUCLEOTIDE SEQUENCE</scope>
    <source>
        <strain evidence="1">RS0144</strain>
    </source>
</reference>
<dbReference type="AlphaFoldDB" id="A0AAV5SUX7"/>
<protein>
    <recommendedName>
        <fullName evidence="3">G protein-coupled receptor</fullName>
    </recommendedName>
</protein>
<feature type="non-terminal residue" evidence="1">
    <location>
        <position position="1"/>
    </location>
</feature>
<name>A0AAV5SUX7_9BILA</name>
<gene>
    <name evidence="1" type="ORF">PENTCL1PPCAC_8397</name>
</gene>